<name>A0A0B7C145_9EUPU</name>
<protein>
    <submittedName>
        <fullName evidence="1">Uncharacterized protein</fullName>
    </submittedName>
</protein>
<dbReference type="EMBL" id="HACG01052031">
    <property type="protein sequence ID" value="CEK98902.1"/>
    <property type="molecule type" value="Transcribed_RNA"/>
</dbReference>
<dbReference type="AlphaFoldDB" id="A0A0B7C145"/>
<sequence length="73" mass="8138">QGLRPLVVPNYNGLSNTIDSSALRFRHSSNQNVSCIVGFSTFFSSWPVAGQIIMGDKKQVVDSVKKDCREFLF</sequence>
<feature type="non-terminal residue" evidence="1">
    <location>
        <position position="73"/>
    </location>
</feature>
<accession>A0A0B7C145</accession>
<gene>
    <name evidence="1" type="primary">ORF219930</name>
</gene>
<organism evidence="1">
    <name type="scientific">Arion vulgaris</name>
    <dbReference type="NCBI Taxonomy" id="1028688"/>
    <lineage>
        <taxon>Eukaryota</taxon>
        <taxon>Metazoa</taxon>
        <taxon>Spiralia</taxon>
        <taxon>Lophotrochozoa</taxon>
        <taxon>Mollusca</taxon>
        <taxon>Gastropoda</taxon>
        <taxon>Heterobranchia</taxon>
        <taxon>Euthyneura</taxon>
        <taxon>Panpulmonata</taxon>
        <taxon>Eupulmonata</taxon>
        <taxon>Stylommatophora</taxon>
        <taxon>Helicina</taxon>
        <taxon>Arionoidea</taxon>
        <taxon>Arionidae</taxon>
        <taxon>Arion</taxon>
    </lineage>
</organism>
<reference evidence="1" key="1">
    <citation type="submission" date="2014-12" db="EMBL/GenBank/DDBJ databases">
        <title>Insight into the proteome of Arion vulgaris.</title>
        <authorList>
            <person name="Aradska J."/>
            <person name="Bulat T."/>
            <person name="Smidak R."/>
            <person name="Sarate P."/>
            <person name="Gangsoo J."/>
            <person name="Sialana F."/>
            <person name="Bilban M."/>
            <person name="Lubec G."/>
        </authorList>
    </citation>
    <scope>NUCLEOTIDE SEQUENCE</scope>
    <source>
        <tissue evidence="1">Skin</tissue>
    </source>
</reference>
<evidence type="ECO:0000313" key="1">
    <source>
        <dbReference type="EMBL" id="CEK98902.1"/>
    </source>
</evidence>
<proteinExistence type="predicted"/>
<feature type="non-terminal residue" evidence="1">
    <location>
        <position position="1"/>
    </location>
</feature>